<dbReference type="Gene3D" id="3.10.10.10">
    <property type="entry name" value="HIV Type 1 Reverse Transcriptase, subunit A, domain 1"/>
    <property type="match status" value="1"/>
</dbReference>
<evidence type="ECO:0000313" key="3">
    <source>
        <dbReference type="EMBL" id="KAG8478765.1"/>
    </source>
</evidence>
<organism evidence="3 4">
    <name type="scientific">Gossypium anomalum</name>
    <dbReference type="NCBI Taxonomy" id="47600"/>
    <lineage>
        <taxon>Eukaryota</taxon>
        <taxon>Viridiplantae</taxon>
        <taxon>Streptophyta</taxon>
        <taxon>Embryophyta</taxon>
        <taxon>Tracheophyta</taxon>
        <taxon>Spermatophyta</taxon>
        <taxon>Magnoliopsida</taxon>
        <taxon>eudicotyledons</taxon>
        <taxon>Gunneridae</taxon>
        <taxon>Pentapetalae</taxon>
        <taxon>rosids</taxon>
        <taxon>malvids</taxon>
        <taxon>Malvales</taxon>
        <taxon>Malvaceae</taxon>
        <taxon>Malvoideae</taxon>
        <taxon>Gossypium</taxon>
    </lineage>
</organism>
<dbReference type="EMBL" id="JAHUZN010000011">
    <property type="protein sequence ID" value="KAG8478765.1"/>
    <property type="molecule type" value="Genomic_DNA"/>
</dbReference>
<dbReference type="InterPro" id="IPR053134">
    <property type="entry name" value="RNA-dir_DNA_polymerase"/>
</dbReference>
<dbReference type="InterPro" id="IPR043128">
    <property type="entry name" value="Rev_trsase/Diguanyl_cyclase"/>
</dbReference>
<dbReference type="CDD" id="cd01647">
    <property type="entry name" value="RT_LTR"/>
    <property type="match status" value="1"/>
</dbReference>
<reference evidence="3 4" key="1">
    <citation type="journal article" date="2021" name="bioRxiv">
        <title>The Gossypium anomalum genome as a resource for cotton improvement and evolutionary analysis of hybrid incompatibility.</title>
        <authorList>
            <person name="Grover C.E."/>
            <person name="Yuan D."/>
            <person name="Arick M.A."/>
            <person name="Miller E.R."/>
            <person name="Hu G."/>
            <person name="Peterson D.G."/>
            <person name="Wendel J.F."/>
            <person name="Udall J.A."/>
        </authorList>
    </citation>
    <scope>NUCLEOTIDE SEQUENCE [LARGE SCALE GENOMIC DNA]</scope>
    <source>
        <strain evidence="3">JFW-Udall</strain>
        <tissue evidence="3">Leaf</tissue>
    </source>
</reference>
<proteinExistence type="predicted"/>
<dbReference type="OrthoDB" id="2431547at2759"/>
<dbReference type="PANTHER" id="PTHR24559">
    <property type="entry name" value="TRANSPOSON TY3-I GAG-POL POLYPROTEIN"/>
    <property type="match status" value="1"/>
</dbReference>
<sequence>MLDLNDCPEKFIAERDQPAKASNTATRGRPPRNTRNMSGNRGVTRDSAMRSEARAPARAYASRAREDATLPNGCDAYLAYVLDTKVSESKIESVPIVCEFSDVFLEELLGLPLIREVEFGIELVLGKTPISIAPYGMAPIQLKELKVQLQELIDRGFVRSSYSLRGTPVLFLKKKDGTMRMCIDYRQLNKVTINNKYPLPQIDDLFDQLKGATVFSNIDLRSGYYQLRVKELDVPKTAFRTRYGHYEFLVIPFELTNALAVFMDLINQIFKPYLDRFVVVFIDDILIYFKCKFWLREVGFLGHIVSAEGIKVDLSKISAIFDWKPPRNMSKVHSFLGLAGYYQRFVKGFSMTMTLMT</sequence>
<evidence type="ECO:0000256" key="1">
    <source>
        <dbReference type="SAM" id="MobiDB-lite"/>
    </source>
</evidence>
<dbReference type="InterPro" id="IPR043502">
    <property type="entry name" value="DNA/RNA_pol_sf"/>
</dbReference>
<dbReference type="Gene3D" id="3.30.70.270">
    <property type="match status" value="2"/>
</dbReference>
<dbReference type="SUPFAM" id="SSF56672">
    <property type="entry name" value="DNA/RNA polymerases"/>
    <property type="match status" value="1"/>
</dbReference>
<accession>A0A8J5YJL1</accession>
<feature type="domain" description="Reverse transcriptase" evidence="2">
    <location>
        <begin position="173"/>
        <end position="320"/>
    </location>
</feature>
<comment type="caution">
    <text evidence="3">The sequence shown here is derived from an EMBL/GenBank/DDBJ whole genome shotgun (WGS) entry which is preliminary data.</text>
</comment>
<dbReference type="AlphaFoldDB" id="A0A8J5YJL1"/>
<protein>
    <recommendedName>
        <fullName evidence="2">Reverse transcriptase domain-containing protein</fullName>
    </recommendedName>
</protein>
<dbReference type="Proteomes" id="UP000701853">
    <property type="component" value="Chromosome 11"/>
</dbReference>
<dbReference type="PANTHER" id="PTHR24559:SF447">
    <property type="entry name" value="RNA-DIRECTED DNA POLYMERASE HOMOLOG"/>
    <property type="match status" value="1"/>
</dbReference>
<evidence type="ECO:0000259" key="2">
    <source>
        <dbReference type="Pfam" id="PF00078"/>
    </source>
</evidence>
<keyword evidence="4" id="KW-1185">Reference proteome</keyword>
<dbReference type="Pfam" id="PF00078">
    <property type="entry name" value="RVT_1"/>
    <property type="match status" value="1"/>
</dbReference>
<gene>
    <name evidence="3" type="ORF">CXB51_028636</name>
</gene>
<dbReference type="InterPro" id="IPR000477">
    <property type="entry name" value="RT_dom"/>
</dbReference>
<feature type="region of interest" description="Disordered" evidence="1">
    <location>
        <begin position="12"/>
        <end position="52"/>
    </location>
</feature>
<feature type="compositionally biased region" description="Basic and acidic residues" evidence="1">
    <location>
        <begin position="43"/>
        <end position="52"/>
    </location>
</feature>
<name>A0A8J5YJL1_9ROSI</name>
<evidence type="ECO:0000313" key="4">
    <source>
        <dbReference type="Proteomes" id="UP000701853"/>
    </source>
</evidence>